<dbReference type="Proteomes" id="UP000266861">
    <property type="component" value="Unassembled WGS sequence"/>
</dbReference>
<protein>
    <submittedName>
        <fullName evidence="2">Uncharacterized protein</fullName>
    </submittedName>
</protein>
<sequence length="254" mass="28816">MLSFIIKFTYEIILLQNKLHGLLQAAQESQNYVSMLNRGVLGRLDNVITSNKHGSEQSEPIDLKRKITESDMPQIKLTAQTAPNKKRWQISGLKSLIFNLEVQYEEIVKEIECHSCDQIKLVSLLGLPVTWLCLVLAHSVGLTFSGIVAAVNSDKKTMTYKVDALTIVKENHKKFVTIEDRPYTLGNTKKTLLEGGEMFQGTLQQYLNASLETAKKLKFYTMQIIVDHIVLIEISVHKSDFKVVEVRSARYPFS</sequence>
<keyword evidence="1" id="KW-1133">Transmembrane helix</keyword>
<keyword evidence="1" id="KW-0472">Membrane</keyword>
<dbReference type="OrthoDB" id="2380658at2759"/>
<name>A0A397J5Z2_9GLOM</name>
<comment type="caution">
    <text evidence="2">The sequence shown here is derived from an EMBL/GenBank/DDBJ whole genome shotgun (WGS) entry which is preliminary data.</text>
</comment>
<gene>
    <name evidence="2" type="ORF">Glove_103g4</name>
</gene>
<evidence type="ECO:0000313" key="3">
    <source>
        <dbReference type="Proteomes" id="UP000266861"/>
    </source>
</evidence>
<evidence type="ECO:0000313" key="2">
    <source>
        <dbReference type="EMBL" id="RHZ82857.1"/>
    </source>
</evidence>
<evidence type="ECO:0000256" key="1">
    <source>
        <dbReference type="SAM" id="Phobius"/>
    </source>
</evidence>
<keyword evidence="3" id="KW-1185">Reference proteome</keyword>
<reference evidence="2 3" key="1">
    <citation type="submission" date="2018-08" db="EMBL/GenBank/DDBJ databases">
        <title>Genome and evolution of the arbuscular mycorrhizal fungus Diversispora epigaea (formerly Glomus versiforme) and its bacterial endosymbionts.</title>
        <authorList>
            <person name="Sun X."/>
            <person name="Fei Z."/>
            <person name="Harrison M."/>
        </authorList>
    </citation>
    <scope>NUCLEOTIDE SEQUENCE [LARGE SCALE GENOMIC DNA]</scope>
    <source>
        <strain evidence="2 3">IT104</strain>
    </source>
</reference>
<keyword evidence="1" id="KW-0812">Transmembrane</keyword>
<accession>A0A397J5Z2</accession>
<feature type="transmembrane region" description="Helical" evidence="1">
    <location>
        <begin position="129"/>
        <end position="151"/>
    </location>
</feature>
<dbReference type="AlphaFoldDB" id="A0A397J5Z2"/>
<organism evidence="2 3">
    <name type="scientific">Diversispora epigaea</name>
    <dbReference type="NCBI Taxonomy" id="1348612"/>
    <lineage>
        <taxon>Eukaryota</taxon>
        <taxon>Fungi</taxon>
        <taxon>Fungi incertae sedis</taxon>
        <taxon>Mucoromycota</taxon>
        <taxon>Glomeromycotina</taxon>
        <taxon>Glomeromycetes</taxon>
        <taxon>Diversisporales</taxon>
        <taxon>Diversisporaceae</taxon>
        <taxon>Diversispora</taxon>
    </lineage>
</organism>
<proteinExistence type="predicted"/>
<dbReference type="EMBL" id="PQFF01000096">
    <property type="protein sequence ID" value="RHZ82857.1"/>
    <property type="molecule type" value="Genomic_DNA"/>
</dbReference>